<evidence type="ECO:0000256" key="2">
    <source>
        <dbReference type="SAM" id="Phobius"/>
    </source>
</evidence>
<evidence type="ECO:0000313" key="3">
    <source>
        <dbReference type="Proteomes" id="UP000095280"/>
    </source>
</evidence>
<organism evidence="3 4">
    <name type="scientific">Macrostomum lignano</name>
    <dbReference type="NCBI Taxonomy" id="282301"/>
    <lineage>
        <taxon>Eukaryota</taxon>
        <taxon>Metazoa</taxon>
        <taxon>Spiralia</taxon>
        <taxon>Lophotrochozoa</taxon>
        <taxon>Platyhelminthes</taxon>
        <taxon>Rhabditophora</taxon>
        <taxon>Macrostomorpha</taxon>
        <taxon>Macrostomida</taxon>
        <taxon>Macrostomidae</taxon>
        <taxon>Macrostomum</taxon>
    </lineage>
</organism>
<reference evidence="4" key="1">
    <citation type="submission" date="2016-11" db="UniProtKB">
        <authorList>
            <consortium name="WormBaseParasite"/>
        </authorList>
    </citation>
    <scope>IDENTIFICATION</scope>
</reference>
<feature type="transmembrane region" description="Helical" evidence="2">
    <location>
        <begin position="520"/>
        <end position="541"/>
    </location>
</feature>
<dbReference type="SMART" id="SM01411">
    <property type="entry name" value="Ephrin_rec_like"/>
    <property type="match status" value="1"/>
</dbReference>
<evidence type="ECO:0000256" key="1">
    <source>
        <dbReference type="SAM" id="MobiDB-lite"/>
    </source>
</evidence>
<proteinExistence type="predicted"/>
<feature type="transmembrane region" description="Helical" evidence="2">
    <location>
        <begin position="799"/>
        <end position="818"/>
    </location>
</feature>
<feature type="region of interest" description="Disordered" evidence="1">
    <location>
        <begin position="759"/>
        <end position="780"/>
    </location>
</feature>
<protein>
    <submittedName>
        <fullName evidence="4">Ephrin_rec_like domain-containing protein</fullName>
    </submittedName>
</protein>
<evidence type="ECO:0000313" key="4">
    <source>
        <dbReference type="WBParaSite" id="maker-uti_cns_0001144-snap-gene-0.7-mRNA-1"/>
    </source>
</evidence>
<name>A0A1I8G9E0_9PLAT</name>
<dbReference type="AlphaFoldDB" id="A0A1I8G9E0"/>
<feature type="compositionally biased region" description="Gly residues" evidence="1">
    <location>
        <begin position="759"/>
        <end position="770"/>
    </location>
</feature>
<accession>A0A1I8G9E0</accession>
<dbReference type="InterPro" id="IPR009030">
    <property type="entry name" value="Growth_fac_rcpt_cys_sf"/>
</dbReference>
<keyword evidence="2" id="KW-1133">Transmembrane helix</keyword>
<dbReference type="Proteomes" id="UP000095280">
    <property type="component" value="Unplaced"/>
</dbReference>
<keyword evidence="2" id="KW-0472">Membrane</keyword>
<dbReference type="SUPFAM" id="SSF57184">
    <property type="entry name" value="Growth factor receptor domain"/>
    <property type="match status" value="1"/>
</dbReference>
<dbReference type="WBParaSite" id="maker-uti_cns_0001144-snap-gene-0.7-mRNA-1">
    <property type="protein sequence ID" value="maker-uti_cns_0001144-snap-gene-0.7-mRNA-1"/>
    <property type="gene ID" value="maker-uti_cns_0001144-snap-gene-0.7"/>
</dbReference>
<keyword evidence="2" id="KW-0812">Transmembrane</keyword>
<sequence>SPSKLSHSQRPHKQRGQQGLAIFIQRRSLTQRPSCTPAKYNASRPGWTDCRARNGQVRARLWPNPSLGRLREPALAATPGAAAVAADASAWSMRPVPKVLDLLNRLFQQGRSRQKMHRELTNTMVRLRSSASLALLAMFWSIWPSQSLIKQKNWFIPTRLTARIPCLTEELLRPGRTIDQEHSSTSLYRWVQSDGNIIGSGFYQTVRLLRVPANHSDTFHVVQLECMLYDWTTDSTLTSAHKINFYESPTLTSAVTLGFLYRQNFTEFVDYLGQAVVAPVRSPELEFPHLFDSATAFDRSPLTDLLTELRSARVTGLAKDFTFYVNFVLRMRMSNRLEDLCDPRMKACWQRLLEGRHSVVLQFSEASVQILDNFAEERATVRKLRMPNQELTDAPVDALNYSLRIYSNSICPAGFAPANLTTLKLTESLGSNGKAVLCLACPPGYYGTNGLNCFKVPNDHYINGWGQVQGTPCPDFFVTDKAGSVSKKNCTYNGTLPEMLVMEAMRLAWTEIEEVFNGGIPGLVALLLLFYLFFSAYALFWQLHRLITLMRYKTRRGMSDRLLKRFIAEAYLRDIRRLQYWKAKIEAAKPNVQRFSLEKEMLNDDENTETETLLKSEQFVLERHRVQPAHAGHGGRGFEQRFEQLIHLLGGHLGDGRLVSGVVNNRNSIGAGLGVQQAVGQFGQAVLRLQLCLCGQAAGHRFGRVHVGFGHARPGQLAEGPGNRLGNRSSVLVAADNVKAEHARVRILQVHAADGAWRGGLHGRGGGGANRPGPPHSRAVSTVWAAESALPRGRPSTPISIWIAIIVATFAATPLASWRLRQLLRLQIAQLVSQILHSGHWQANANQSEPVGCVELGEVLLQDVGVHLADAVLRAEQRVGQAGFEGGAAADVGEVGPNQLGVPLDLPGIECRLGAGEGERRGGDVNGFVSEFISPILIDSKSKRFRSQAEHSPGHVTGSAAPGLFVARPGFHSQLHMVGREFCGNRGDQHAVDKPLNFNFSQRHARLMRQGQVDTVGPGNGFSGWRMIWREFSFGIDFGHAREFLMLSGFQGHGGVRLGQPAALRVGKRREYK</sequence>
<keyword evidence="3" id="KW-1185">Reference proteome</keyword>